<dbReference type="GO" id="GO:0022857">
    <property type="term" value="F:transmembrane transporter activity"/>
    <property type="evidence" value="ECO:0007669"/>
    <property type="project" value="InterPro"/>
</dbReference>
<feature type="transmembrane region" description="Helical" evidence="6">
    <location>
        <begin position="234"/>
        <end position="258"/>
    </location>
</feature>
<keyword evidence="2" id="KW-0813">Transport</keyword>
<accession>A0A383RGM4</accession>
<feature type="transmembrane region" description="Helical" evidence="6">
    <location>
        <begin position="293"/>
        <end position="312"/>
    </location>
</feature>
<evidence type="ECO:0000259" key="7">
    <source>
        <dbReference type="PROSITE" id="PS50850"/>
    </source>
</evidence>
<dbReference type="Gene3D" id="1.20.1250.20">
    <property type="entry name" value="MFS general substrate transporter like domains"/>
    <property type="match status" value="1"/>
</dbReference>
<dbReference type="PANTHER" id="PTHR23531:SF1">
    <property type="entry name" value="QUINOLENE RESISTANCE PROTEIN NORA"/>
    <property type="match status" value="1"/>
</dbReference>
<dbReference type="EMBL" id="LS992241">
    <property type="protein sequence ID" value="SYX85426.1"/>
    <property type="molecule type" value="Genomic_DNA"/>
</dbReference>
<dbReference type="AlphaFoldDB" id="A0A383RGM4"/>
<feature type="transmembrane region" description="Helical" evidence="6">
    <location>
        <begin position="38"/>
        <end position="60"/>
    </location>
</feature>
<feature type="transmembrane region" description="Helical" evidence="6">
    <location>
        <begin position="166"/>
        <end position="186"/>
    </location>
</feature>
<dbReference type="Pfam" id="PF07690">
    <property type="entry name" value="MFS_1"/>
    <property type="match status" value="1"/>
</dbReference>
<feature type="transmembrane region" description="Helical" evidence="6">
    <location>
        <begin position="72"/>
        <end position="92"/>
    </location>
</feature>
<keyword evidence="5 6" id="KW-0472">Membrane</keyword>
<dbReference type="RefSeq" id="WP_232055662.1">
    <property type="nucleotide sequence ID" value="NZ_LS992241.1"/>
</dbReference>
<sequence length="424" mass="45885">MKDMKEMKEMKEMKDMNAEYRNNDEILEEKQPLWTKPFVVLAGSNFLVSLNLLMITPALPAYVKDAYQADNMTVSFVVSLFALSAIVTRLFAGRFFDRFRAMSILIAGLLIYALSTGAYAFVPSLALFMLVRMIYGAGFGITSTALGTLATRIIPPRRMGEGMGYYGLSNSLSMAIAPIIGLWLLQSYGYEYLIGTTFVLIIIIFPMLPLLRSAKAPASQATIRPQGSWIDRRALLPCMLNFLVTITYGGILSFITMFGQERGIANVSLFFLCNAISILVVRTFAGKLYDSKGHLAVVPAGGIMLAASLVVLAYSASTGMLCLAAAMYGLGYGSLQPAFQAWAVQRVPADQHAAATGMFYNSIDLGVALGSLLLGAVASVTTYSNTYLVSSLSAVLLLLIYAFALLRARASRMSGRDEATASAT</sequence>
<evidence type="ECO:0000256" key="1">
    <source>
        <dbReference type="ARBA" id="ARBA00004651"/>
    </source>
</evidence>
<proteinExistence type="predicted"/>
<reference evidence="9" key="1">
    <citation type="submission" date="2018-08" db="EMBL/GenBank/DDBJ databases">
        <authorList>
            <person name="Chevrot R."/>
        </authorList>
    </citation>
    <scope>NUCLEOTIDE SEQUENCE [LARGE SCALE GENOMIC DNA]</scope>
</reference>
<keyword evidence="3 6" id="KW-0812">Transmembrane</keyword>
<feature type="domain" description="Major facilitator superfamily (MFS) profile" evidence="7">
    <location>
        <begin position="37"/>
        <end position="409"/>
    </location>
</feature>
<dbReference type="Proteomes" id="UP000304148">
    <property type="component" value="Chromosome"/>
</dbReference>
<dbReference type="InterPro" id="IPR020846">
    <property type="entry name" value="MFS_dom"/>
</dbReference>
<dbReference type="GO" id="GO:0005886">
    <property type="term" value="C:plasma membrane"/>
    <property type="evidence" value="ECO:0007669"/>
    <property type="project" value="UniProtKB-SubCell"/>
</dbReference>
<name>A0A383RGM4_PAEAL</name>
<keyword evidence="4 6" id="KW-1133">Transmembrane helix</keyword>
<dbReference type="InterPro" id="IPR011701">
    <property type="entry name" value="MFS"/>
</dbReference>
<feature type="transmembrane region" description="Helical" evidence="6">
    <location>
        <begin position="387"/>
        <end position="406"/>
    </location>
</feature>
<feature type="transmembrane region" description="Helical" evidence="6">
    <location>
        <begin position="359"/>
        <end position="381"/>
    </location>
</feature>
<dbReference type="SUPFAM" id="SSF103473">
    <property type="entry name" value="MFS general substrate transporter"/>
    <property type="match status" value="1"/>
</dbReference>
<gene>
    <name evidence="8" type="ORF">PBLR_13848</name>
</gene>
<evidence type="ECO:0000256" key="2">
    <source>
        <dbReference type="ARBA" id="ARBA00022448"/>
    </source>
</evidence>
<evidence type="ECO:0000256" key="3">
    <source>
        <dbReference type="ARBA" id="ARBA00022692"/>
    </source>
</evidence>
<dbReference type="PROSITE" id="PS50850">
    <property type="entry name" value="MFS"/>
    <property type="match status" value="1"/>
</dbReference>
<dbReference type="InterPro" id="IPR036259">
    <property type="entry name" value="MFS_trans_sf"/>
</dbReference>
<evidence type="ECO:0000256" key="6">
    <source>
        <dbReference type="SAM" id="Phobius"/>
    </source>
</evidence>
<dbReference type="PANTHER" id="PTHR23531">
    <property type="entry name" value="QUINOLENE RESISTANCE PROTEIN NORA"/>
    <property type="match status" value="1"/>
</dbReference>
<evidence type="ECO:0000313" key="8">
    <source>
        <dbReference type="EMBL" id="SYX85426.1"/>
    </source>
</evidence>
<feature type="transmembrane region" description="Helical" evidence="6">
    <location>
        <begin position="264"/>
        <end position="281"/>
    </location>
</feature>
<evidence type="ECO:0000256" key="5">
    <source>
        <dbReference type="ARBA" id="ARBA00023136"/>
    </source>
</evidence>
<evidence type="ECO:0000313" key="9">
    <source>
        <dbReference type="Proteomes" id="UP000304148"/>
    </source>
</evidence>
<organism evidence="8 9">
    <name type="scientific">Paenibacillus alvei</name>
    <name type="common">Bacillus alvei</name>
    <dbReference type="NCBI Taxonomy" id="44250"/>
    <lineage>
        <taxon>Bacteria</taxon>
        <taxon>Bacillati</taxon>
        <taxon>Bacillota</taxon>
        <taxon>Bacilli</taxon>
        <taxon>Bacillales</taxon>
        <taxon>Paenibacillaceae</taxon>
        <taxon>Paenibacillus</taxon>
    </lineage>
</organism>
<evidence type="ECO:0000256" key="4">
    <source>
        <dbReference type="ARBA" id="ARBA00022989"/>
    </source>
</evidence>
<protein>
    <recommendedName>
        <fullName evidence="7">Major facilitator superfamily (MFS) profile domain-containing protein</fullName>
    </recommendedName>
</protein>
<feature type="transmembrane region" description="Helical" evidence="6">
    <location>
        <begin position="318"/>
        <end position="339"/>
    </location>
</feature>
<dbReference type="CDD" id="cd17489">
    <property type="entry name" value="MFS_YfcJ_like"/>
    <property type="match status" value="1"/>
</dbReference>
<dbReference type="InterPro" id="IPR052714">
    <property type="entry name" value="MFS_Exporter"/>
</dbReference>
<feature type="transmembrane region" description="Helical" evidence="6">
    <location>
        <begin position="192"/>
        <end position="213"/>
    </location>
</feature>
<feature type="transmembrane region" description="Helical" evidence="6">
    <location>
        <begin position="104"/>
        <end position="122"/>
    </location>
</feature>
<comment type="subcellular location">
    <subcellularLocation>
        <location evidence="1">Cell membrane</location>
        <topology evidence="1">Multi-pass membrane protein</topology>
    </subcellularLocation>
</comment>